<feature type="transmembrane region" description="Helical" evidence="7">
    <location>
        <begin position="238"/>
        <end position="260"/>
    </location>
</feature>
<dbReference type="PANTHER" id="PTHR40074">
    <property type="entry name" value="O-ACETYLTRANSFERASE WECH"/>
    <property type="match status" value="1"/>
</dbReference>
<name>H1Y0J4_9SPHI</name>
<feature type="domain" description="Acyltransferase 3" evidence="8">
    <location>
        <begin position="19"/>
        <end position="326"/>
    </location>
</feature>
<dbReference type="HOGENOM" id="CLU_813322_0_0_10"/>
<dbReference type="PANTHER" id="PTHR40074:SF2">
    <property type="entry name" value="O-ACETYLTRANSFERASE WECH"/>
    <property type="match status" value="1"/>
</dbReference>
<feature type="transmembrane region" description="Helical" evidence="7">
    <location>
        <begin position="92"/>
        <end position="113"/>
    </location>
</feature>
<proteinExistence type="inferred from homology"/>
<dbReference type="GO" id="GO:0009246">
    <property type="term" value="P:enterobacterial common antigen biosynthetic process"/>
    <property type="evidence" value="ECO:0007669"/>
    <property type="project" value="TreeGrafter"/>
</dbReference>
<keyword evidence="4 7" id="KW-0812">Transmembrane</keyword>
<evidence type="ECO:0000256" key="4">
    <source>
        <dbReference type="ARBA" id="ARBA00022692"/>
    </source>
</evidence>
<feature type="transmembrane region" description="Helical" evidence="7">
    <location>
        <begin position="160"/>
        <end position="176"/>
    </location>
</feature>
<evidence type="ECO:0000256" key="6">
    <source>
        <dbReference type="ARBA" id="ARBA00023136"/>
    </source>
</evidence>
<dbReference type="AlphaFoldDB" id="H1Y0J4"/>
<dbReference type="OrthoDB" id="9810469at2"/>
<dbReference type="STRING" id="714943.Mucpa_4371"/>
<feature type="transmembrane region" description="Helical" evidence="7">
    <location>
        <begin position="309"/>
        <end position="326"/>
    </location>
</feature>
<evidence type="ECO:0000256" key="2">
    <source>
        <dbReference type="ARBA" id="ARBA00007400"/>
    </source>
</evidence>
<dbReference type="GO" id="GO:0016413">
    <property type="term" value="F:O-acetyltransferase activity"/>
    <property type="evidence" value="ECO:0007669"/>
    <property type="project" value="TreeGrafter"/>
</dbReference>
<dbReference type="InterPro" id="IPR002656">
    <property type="entry name" value="Acyl_transf_3_dom"/>
</dbReference>
<dbReference type="EMBL" id="CM001403">
    <property type="protein sequence ID" value="EHQ28461.1"/>
    <property type="molecule type" value="Genomic_DNA"/>
</dbReference>
<feature type="transmembrane region" description="Helical" evidence="7">
    <location>
        <begin position="133"/>
        <end position="153"/>
    </location>
</feature>
<dbReference type="Pfam" id="PF01757">
    <property type="entry name" value="Acyl_transf_3"/>
    <property type="match status" value="1"/>
</dbReference>
<comment type="subcellular location">
    <subcellularLocation>
        <location evidence="1">Cell membrane</location>
        <topology evidence="1">Multi-pass membrane protein</topology>
    </subcellularLocation>
</comment>
<evidence type="ECO:0000256" key="7">
    <source>
        <dbReference type="SAM" id="Phobius"/>
    </source>
</evidence>
<evidence type="ECO:0000256" key="3">
    <source>
        <dbReference type="ARBA" id="ARBA00022475"/>
    </source>
</evidence>
<organism evidence="9 10">
    <name type="scientific">Mucilaginibacter paludis DSM 18603</name>
    <dbReference type="NCBI Taxonomy" id="714943"/>
    <lineage>
        <taxon>Bacteria</taxon>
        <taxon>Pseudomonadati</taxon>
        <taxon>Bacteroidota</taxon>
        <taxon>Sphingobacteriia</taxon>
        <taxon>Sphingobacteriales</taxon>
        <taxon>Sphingobacteriaceae</taxon>
        <taxon>Mucilaginibacter</taxon>
    </lineage>
</organism>
<gene>
    <name evidence="9" type="ORF">Mucpa_4371</name>
</gene>
<dbReference type="GO" id="GO:0005886">
    <property type="term" value="C:plasma membrane"/>
    <property type="evidence" value="ECO:0007669"/>
    <property type="project" value="UniProtKB-SubCell"/>
</dbReference>
<keyword evidence="6 7" id="KW-0472">Membrane</keyword>
<feature type="transmembrane region" description="Helical" evidence="7">
    <location>
        <begin position="23"/>
        <end position="44"/>
    </location>
</feature>
<dbReference type="eggNOG" id="COG1835">
    <property type="taxonomic scope" value="Bacteria"/>
</dbReference>
<evidence type="ECO:0000313" key="10">
    <source>
        <dbReference type="Proteomes" id="UP000002774"/>
    </source>
</evidence>
<protein>
    <recommendedName>
        <fullName evidence="8">Acyltransferase 3 domain-containing protein</fullName>
    </recommendedName>
</protein>
<feature type="transmembrane region" description="Helical" evidence="7">
    <location>
        <begin position="182"/>
        <end position="204"/>
    </location>
</feature>
<feature type="transmembrane region" description="Helical" evidence="7">
    <location>
        <begin position="50"/>
        <end position="71"/>
    </location>
</feature>
<evidence type="ECO:0000259" key="8">
    <source>
        <dbReference type="Pfam" id="PF01757"/>
    </source>
</evidence>
<accession>H1Y0J4</accession>
<comment type="similarity">
    <text evidence="2">Belongs to the acyltransferase 3 family.</text>
</comment>
<evidence type="ECO:0000256" key="5">
    <source>
        <dbReference type="ARBA" id="ARBA00022989"/>
    </source>
</evidence>
<feature type="transmembrane region" description="Helical" evidence="7">
    <location>
        <begin position="211"/>
        <end position="232"/>
    </location>
</feature>
<keyword evidence="10" id="KW-1185">Reference proteome</keyword>
<evidence type="ECO:0000256" key="1">
    <source>
        <dbReference type="ARBA" id="ARBA00004651"/>
    </source>
</evidence>
<reference evidence="9" key="1">
    <citation type="submission" date="2011-09" db="EMBL/GenBank/DDBJ databases">
        <title>The permanent draft genome of Mucilaginibacter paludis DSM 18603.</title>
        <authorList>
            <consortium name="US DOE Joint Genome Institute (JGI-PGF)"/>
            <person name="Lucas S."/>
            <person name="Han J."/>
            <person name="Lapidus A."/>
            <person name="Bruce D."/>
            <person name="Goodwin L."/>
            <person name="Pitluck S."/>
            <person name="Peters L."/>
            <person name="Kyrpides N."/>
            <person name="Mavromatis K."/>
            <person name="Ivanova N."/>
            <person name="Mikhailova N."/>
            <person name="Held B."/>
            <person name="Detter J.C."/>
            <person name="Tapia R."/>
            <person name="Han C."/>
            <person name="Land M."/>
            <person name="Hauser L."/>
            <person name="Markowitz V."/>
            <person name="Cheng J.-F."/>
            <person name="Hugenholtz P."/>
            <person name="Woyke T."/>
            <person name="Wu D."/>
            <person name="Tindall B."/>
            <person name="Brambilla E."/>
            <person name="Klenk H.-P."/>
            <person name="Eisen J.A."/>
        </authorList>
    </citation>
    <scope>NUCLEOTIDE SEQUENCE [LARGE SCALE GENOMIC DNA]</scope>
    <source>
        <strain evidence="9">DSM 18603</strain>
    </source>
</reference>
<sequence>MSTQNVATTIEPAKSPRNVSIDIVRLIAAFGVITIHVPFSTPAAGSINEFFSPLCVPFFFLVSLTYFISGLNGTDAVNEVFGKFWKRIILPFWGWTLIYTSLLLAKDYFIGGVSHHSLVFWRILFYGESAVQLYYLPQLVVLQLFAFSLYVIWKGDKGKKILGLGLLLLGAFYIAFGHAYNVFGVLPVTSILIYLIAATAIHYLNLLKLTLSYRCMIIGFFLLILILGANFLKAQYPFLRPFAKLPIGGIGLLLLIIGLPKFKVPQWVLILCSTSYGIYLSHVVFLEFFETAIRKIHHGEINYDLFNKLALVTLIFICSIILTLVLRKVSFLRKVLLGEGK</sequence>
<keyword evidence="5 7" id="KW-1133">Transmembrane helix</keyword>
<evidence type="ECO:0000313" key="9">
    <source>
        <dbReference type="EMBL" id="EHQ28461.1"/>
    </source>
</evidence>
<dbReference type="Proteomes" id="UP000002774">
    <property type="component" value="Chromosome"/>
</dbReference>
<feature type="transmembrane region" description="Helical" evidence="7">
    <location>
        <begin position="267"/>
        <end position="289"/>
    </location>
</feature>
<dbReference type="RefSeq" id="WP_008509296.1">
    <property type="nucleotide sequence ID" value="NZ_CM001403.1"/>
</dbReference>
<keyword evidence="3" id="KW-1003">Cell membrane</keyword>